<dbReference type="SUPFAM" id="SSF159888">
    <property type="entry name" value="YdhG-like"/>
    <property type="match status" value="1"/>
</dbReference>
<dbReference type="Proteomes" id="UP000003330">
    <property type="component" value="Unassembled WGS sequence"/>
</dbReference>
<keyword evidence="2" id="KW-1185">Reference proteome</keyword>
<evidence type="ECO:0008006" key="3">
    <source>
        <dbReference type="Google" id="ProtNLM"/>
    </source>
</evidence>
<evidence type="ECO:0000313" key="1">
    <source>
        <dbReference type="EMBL" id="EHI68673.1"/>
    </source>
</evidence>
<dbReference type="RefSeq" id="WP_008090691.1">
    <property type="nucleotide sequence ID" value="NZ_AEUX02000008.1"/>
</dbReference>
<dbReference type="AlphaFoldDB" id="G5K658"/>
<protein>
    <recommendedName>
        <fullName evidence="3">YdhG-like domain-containing protein</fullName>
    </recommendedName>
</protein>
<organism evidence="1 2">
    <name type="scientific">Streptococcus ictaluri 707-05</name>
    <dbReference type="NCBI Taxonomy" id="764299"/>
    <lineage>
        <taxon>Bacteria</taxon>
        <taxon>Bacillati</taxon>
        <taxon>Bacillota</taxon>
        <taxon>Bacilli</taxon>
        <taxon>Lactobacillales</taxon>
        <taxon>Streptococcaceae</taxon>
        <taxon>Streptococcus</taxon>
    </lineage>
</organism>
<reference evidence="1 2" key="1">
    <citation type="journal article" date="2014" name="Int. J. Syst. Evol. Microbiol.">
        <title>Phylogenomics and the dynamic genome evolution of the genus Streptococcus.</title>
        <authorList>
            <consortium name="The Broad Institute Genome Sequencing Platform"/>
            <person name="Richards V.P."/>
            <person name="Palmer S.R."/>
            <person name="Pavinski Bitar P.D."/>
            <person name="Qin X."/>
            <person name="Weinstock G.M."/>
            <person name="Highlander S.K."/>
            <person name="Town C.D."/>
            <person name="Burne R.A."/>
            <person name="Stanhope M.J."/>
        </authorList>
    </citation>
    <scope>NUCLEOTIDE SEQUENCE [LARGE SCALE GENOMIC DNA]</scope>
    <source>
        <strain evidence="1 2">707-05</strain>
    </source>
</reference>
<sequence length="49" mass="5740">MKEDREAVRHYIELAPQAHQDFLKALRDMIVSHLPEDTIEGLAWSMPSY</sequence>
<dbReference type="EMBL" id="AEUX02000008">
    <property type="protein sequence ID" value="EHI68673.1"/>
    <property type="molecule type" value="Genomic_DNA"/>
</dbReference>
<dbReference type="STRING" id="764299.STRIC_0545"/>
<comment type="caution">
    <text evidence="1">The sequence shown here is derived from an EMBL/GenBank/DDBJ whole genome shotgun (WGS) entry which is preliminary data.</text>
</comment>
<proteinExistence type="predicted"/>
<accession>G5K658</accession>
<name>G5K658_9STRE</name>
<evidence type="ECO:0000313" key="2">
    <source>
        <dbReference type="Proteomes" id="UP000003330"/>
    </source>
</evidence>
<gene>
    <name evidence="1" type="ORF">STRIC_0545</name>
</gene>